<evidence type="ECO:0000313" key="2">
    <source>
        <dbReference type="Proteomes" id="UP000548632"/>
    </source>
</evidence>
<gene>
    <name evidence="1" type="ORF">HUK38_12550</name>
</gene>
<dbReference type="RefSeq" id="WP_182584671.1">
    <property type="nucleotide sequence ID" value="NZ_JABVCQ010000033.1"/>
</dbReference>
<dbReference type="EMBL" id="JABVCQ010000033">
    <property type="protein sequence ID" value="MBB1127048.1"/>
    <property type="molecule type" value="Genomic_DNA"/>
</dbReference>
<evidence type="ECO:0008006" key="3">
    <source>
        <dbReference type="Google" id="ProtNLM"/>
    </source>
</evidence>
<protein>
    <recommendedName>
        <fullName evidence="3">DUF2281 domain-containing protein</fullName>
    </recommendedName>
</protein>
<accession>A0A839HJV2</accession>
<reference evidence="1 2" key="1">
    <citation type="journal article" date="2020" name="Arch. Microbiol.">
        <title>The genome sequence of the giant phototrophic gammaproteobacterium Thiospirillum jenense gives insight into its physiological properties and phylogenetic relationships.</title>
        <authorList>
            <person name="Imhoff J.F."/>
            <person name="Meyer T.E."/>
            <person name="Kyndt J.A."/>
        </authorList>
    </citation>
    <scope>NUCLEOTIDE SEQUENCE [LARGE SCALE GENOMIC DNA]</scope>
    <source>
        <strain evidence="1 2">DSM 216</strain>
    </source>
</reference>
<keyword evidence="2" id="KW-1185">Reference proteome</keyword>
<dbReference type="Proteomes" id="UP000548632">
    <property type="component" value="Unassembled WGS sequence"/>
</dbReference>
<comment type="caution">
    <text evidence="1">The sequence shown here is derived from an EMBL/GenBank/DDBJ whole genome shotgun (WGS) entry which is preliminary data.</text>
</comment>
<proteinExistence type="predicted"/>
<dbReference type="AlphaFoldDB" id="A0A839HJV2"/>
<organism evidence="1 2">
    <name type="scientific">Thiospirillum jenense</name>
    <dbReference type="NCBI Taxonomy" id="1653858"/>
    <lineage>
        <taxon>Bacteria</taxon>
        <taxon>Pseudomonadati</taxon>
        <taxon>Pseudomonadota</taxon>
        <taxon>Gammaproteobacteria</taxon>
        <taxon>Chromatiales</taxon>
        <taxon>Chromatiaceae</taxon>
        <taxon>Thiospirillum</taxon>
    </lineage>
</organism>
<sequence>MHTAITGTYENGQVILDELPPTMRHAQVIVTFIENTEWTPNQGVKLGSLAQRGYSIPEDFNTLIDDFNEYF</sequence>
<name>A0A839HJV2_9GAMM</name>
<evidence type="ECO:0000313" key="1">
    <source>
        <dbReference type="EMBL" id="MBB1127048.1"/>
    </source>
</evidence>